<dbReference type="GO" id="GO:0003677">
    <property type="term" value="F:DNA binding"/>
    <property type="evidence" value="ECO:0007669"/>
    <property type="project" value="UniProtKB-KW"/>
</dbReference>
<dbReference type="NCBIfam" id="NF033788">
    <property type="entry name" value="HTH_metalloreg"/>
    <property type="match status" value="1"/>
</dbReference>
<dbReference type="OrthoDB" id="9794330at2"/>
<proteinExistence type="predicted"/>
<name>A0A2S8GKP7_9BACT</name>
<protein>
    <submittedName>
        <fullName evidence="6">Transcriptional regulator</fullName>
    </submittedName>
</protein>
<evidence type="ECO:0000256" key="3">
    <source>
        <dbReference type="ARBA" id="ARBA00023163"/>
    </source>
</evidence>
<dbReference type="SMART" id="SM00418">
    <property type="entry name" value="HTH_ARSR"/>
    <property type="match status" value="1"/>
</dbReference>
<gene>
    <name evidence="6" type="ORF">C5Y93_15590</name>
</gene>
<dbReference type="InterPro" id="IPR036390">
    <property type="entry name" value="WH_DNA-bd_sf"/>
</dbReference>
<evidence type="ECO:0000256" key="2">
    <source>
        <dbReference type="ARBA" id="ARBA00023125"/>
    </source>
</evidence>
<dbReference type="PROSITE" id="PS50987">
    <property type="entry name" value="HTH_ARSR_2"/>
    <property type="match status" value="1"/>
</dbReference>
<evidence type="ECO:0000256" key="1">
    <source>
        <dbReference type="ARBA" id="ARBA00023015"/>
    </source>
</evidence>
<dbReference type="GO" id="GO:0003700">
    <property type="term" value="F:DNA-binding transcription factor activity"/>
    <property type="evidence" value="ECO:0007669"/>
    <property type="project" value="InterPro"/>
</dbReference>
<dbReference type="InterPro" id="IPR036388">
    <property type="entry name" value="WH-like_DNA-bd_sf"/>
</dbReference>
<dbReference type="Gene3D" id="1.10.10.10">
    <property type="entry name" value="Winged helix-like DNA-binding domain superfamily/Winged helix DNA-binding domain"/>
    <property type="match status" value="1"/>
</dbReference>
<organism evidence="6 7">
    <name type="scientific">Blastopirellula marina</name>
    <dbReference type="NCBI Taxonomy" id="124"/>
    <lineage>
        <taxon>Bacteria</taxon>
        <taxon>Pseudomonadati</taxon>
        <taxon>Planctomycetota</taxon>
        <taxon>Planctomycetia</taxon>
        <taxon>Pirellulales</taxon>
        <taxon>Pirellulaceae</taxon>
        <taxon>Blastopirellula</taxon>
    </lineage>
</organism>
<evidence type="ECO:0000256" key="4">
    <source>
        <dbReference type="SAM" id="MobiDB-lite"/>
    </source>
</evidence>
<dbReference type="SUPFAM" id="SSF46785">
    <property type="entry name" value="Winged helix' DNA-binding domain"/>
    <property type="match status" value="1"/>
</dbReference>
<dbReference type="RefSeq" id="WP_105336360.1">
    <property type="nucleotide sequence ID" value="NZ_PUHZ01000016.1"/>
</dbReference>
<feature type="compositionally biased region" description="Polar residues" evidence="4">
    <location>
        <begin position="25"/>
        <end position="36"/>
    </location>
</feature>
<evidence type="ECO:0000259" key="5">
    <source>
        <dbReference type="PROSITE" id="PS50987"/>
    </source>
</evidence>
<keyword evidence="2" id="KW-0238">DNA-binding</keyword>
<dbReference type="EMBL" id="PUHZ01000016">
    <property type="protein sequence ID" value="PQO44960.1"/>
    <property type="molecule type" value="Genomic_DNA"/>
</dbReference>
<feature type="domain" description="HTH arsR-type" evidence="5">
    <location>
        <begin position="55"/>
        <end position="150"/>
    </location>
</feature>
<sequence length="168" mass="18446">MSLAQDYAFSSLSDRPAAAHAPRTFQPNDNGSVSVESSSTPAPATTPAPAGPNPLNDGTAKDLVQLFKLLADETRLRILCFLLQEKELNVRTLCELLGQSQPAVSHHLALMRVAGLVDSRRDGKHNFYRILPDRVGELLELLFQHTPGVDNSELRVQEHCVRYFTVGA</sequence>
<dbReference type="CDD" id="cd00090">
    <property type="entry name" value="HTH_ARSR"/>
    <property type="match status" value="1"/>
</dbReference>
<dbReference type="PRINTS" id="PR00778">
    <property type="entry name" value="HTHARSR"/>
</dbReference>
<dbReference type="InterPro" id="IPR051081">
    <property type="entry name" value="HTH_MetalResp_TranReg"/>
</dbReference>
<dbReference type="InterPro" id="IPR011991">
    <property type="entry name" value="ArsR-like_HTH"/>
</dbReference>
<dbReference type="InterPro" id="IPR001845">
    <property type="entry name" value="HTH_ArsR_DNA-bd_dom"/>
</dbReference>
<feature type="region of interest" description="Disordered" evidence="4">
    <location>
        <begin position="1"/>
        <end position="57"/>
    </location>
</feature>
<keyword evidence="1" id="KW-0805">Transcription regulation</keyword>
<dbReference type="PANTHER" id="PTHR33154:SF33">
    <property type="entry name" value="TRANSCRIPTIONAL REPRESSOR SDPR"/>
    <property type="match status" value="1"/>
</dbReference>
<dbReference type="AlphaFoldDB" id="A0A2S8GKP7"/>
<comment type="caution">
    <text evidence="6">The sequence shown here is derived from an EMBL/GenBank/DDBJ whole genome shotgun (WGS) entry which is preliminary data.</text>
</comment>
<dbReference type="PANTHER" id="PTHR33154">
    <property type="entry name" value="TRANSCRIPTIONAL REGULATOR, ARSR FAMILY"/>
    <property type="match status" value="1"/>
</dbReference>
<evidence type="ECO:0000313" key="7">
    <source>
        <dbReference type="Proteomes" id="UP000237819"/>
    </source>
</evidence>
<accession>A0A2S8GKP7</accession>
<evidence type="ECO:0000313" key="6">
    <source>
        <dbReference type="EMBL" id="PQO44960.1"/>
    </source>
</evidence>
<dbReference type="Pfam" id="PF01022">
    <property type="entry name" value="HTH_5"/>
    <property type="match status" value="1"/>
</dbReference>
<reference evidence="6 7" key="1">
    <citation type="submission" date="2018-02" db="EMBL/GenBank/DDBJ databases">
        <title>Comparative genomes isolates from brazilian mangrove.</title>
        <authorList>
            <person name="Araujo J.E."/>
            <person name="Taketani R.G."/>
            <person name="Silva M.C.P."/>
            <person name="Loureco M.V."/>
            <person name="Andreote F.D."/>
        </authorList>
    </citation>
    <scope>NUCLEOTIDE SEQUENCE [LARGE SCALE GENOMIC DNA]</scope>
    <source>
        <strain evidence="6 7">Nap-Phe MGV</strain>
    </source>
</reference>
<keyword evidence="3" id="KW-0804">Transcription</keyword>
<dbReference type="Proteomes" id="UP000237819">
    <property type="component" value="Unassembled WGS sequence"/>
</dbReference>